<dbReference type="STRING" id="1287681.M7SN81"/>
<organism evidence="5 6">
    <name type="scientific">Eutypa lata (strain UCR-EL1)</name>
    <name type="common">Grapevine dieback disease fungus</name>
    <name type="synonym">Eutypa armeniacae</name>
    <dbReference type="NCBI Taxonomy" id="1287681"/>
    <lineage>
        <taxon>Eukaryota</taxon>
        <taxon>Fungi</taxon>
        <taxon>Dikarya</taxon>
        <taxon>Ascomycota</taxon>
        <taxon>Pezizomycotina</taxon>
        <taxon>Sordariomycetes</taxon>
        <taxon>Xylariomycetidae</taxon>
        <taxon>Xylariales</taxon>
        <taxon>Diatrypaceae</taxon>
        <taxon>Eutypa</taxon>
    </lineage>
</organism>
<comment type="cofactor">
    <cofactor evidence="2">
        <name>FAD</name>
        <dbReference type="ChEBI" id="CHEBI:57692"/>
    </cofactor>
</comment>
<dbReference type="OrthoDB" id="269227at2759"/>
<feature type="binding site" evidence="2">
    <location>
        <begin position="537"/>
        <end position="538"/>
    </location>
    <ligand>
        <name>FAD</name>
        <dbReference type="ChEBI" id="CHEBI:57692"/>
    </ligand>
</feature>
<evidence type="ECO:0000313" key="5">
    <source>
        <dbReference type="EMBL" id="EMR67869.1"/>
    </source>
</evidence>
<dbReference type="InterPro" id="IPR012132">
    <property type="entry name" value="GMC_OxRdtase"/>
</dbReference>
<dbReference type="InterPro" id="IPR000172">
    <property type="entry name" value="GMC_OxRdtase_N"/>
</dbReference>
<name>M7SN81_EUTLA</name>
<dbReference type="PANTHER" id="PTHR11552">
    <property type="entry name" value="GLUCOSE-METHANOL-CHOLINE GMC OXIDOREDUCTASE"/>
    <property type="match status" value="1"/>
</dbReference>
<feature type="domain" description="Glucose-methanol-choline oxidoreductase C-terminal" evidence="4">
    <location>
        <begin position="432"/>
        <end position="592"/>
    </location>
</feature>
<gene>
    <name evidence="5" type="ORF">UCREL1_5121</name>
</gene>
<reference evidence="6" key="1">
    <citation type="journal article" date="2013" name="Genome Announc.">
        <title>Draft genome sequence of the grapevine dieback fungus Eutypa lata UCR-EL1.</title>
        <authorList>
            <person name="Blanco-Ulate B."/>
            <person name="Rolshausen P.E."/>
            <person name="Cantu D."/>
        </authorList>
    </citation>
    <scope>NUCLEOTIDE SEQUENCE [LARGE SCALE GENOMIC DNA]</scope>
    <source>
        <strain evidence="6">UCR-EL1</strain>
    </source>
</reference>
<dbReference type="EMBL" id="KB706335">
    <property type="protein sequence ID" value="EMR67869.1"/>
    <property type="molecule type" value="Genomic_DNA"/>
</dbReference>
<dbReference type="Gene3D" id="3.50.50.60">
    <property type="entry name" value="FAD/NAD(P)-binding domain"/>
    <property type="match status" value="1"/>
</dbReference>
<dbReference type="SUPFAM" id="SSF54373">
    <property type="entry name" value="FAD-linked reductases, C-terminal domain"/>
    <property type="match status" value="1"/>
</dbReference>
<feature type="binding site" evidence="2">
    <location>
        <position position="235"/>
    </location>
    <ligand>
        <name>FAD</name>
        <dbReference type="ChEBI" id="CHEBI:57692"/>
    </ligand>
</feature>
<comment type="similarity">
    <text evidence="1">Belongs to the GMC oxidoreductase family.</text>
</comment>
<dbReference type="eggNOG" id="KOG1238">
    <property type="taxonomic scope" value="Eukaryota"/>
</dbReference>
<dbReference type="InterPro" id="IPR007867">
    <property type="entry name" value="GMC_OxRtase_C"/>
</dbReference>
<dbReference type="Pfam" id="PF00732">
    <property type="entry name" value="GMC_oxred_N"/>
    <property type="match status" value="1"/>
</dbReference>
<dbReference type="InterPro" id="IPR036188">
    <property type="entry name" value="FAD/NAD-bd_sf"/>
</dbReference>
<evidence type="ECO:0000259" key="4">
    <source>
        <dbReference type="Pfam" id="PF05199"/>
    </source>
</evidence>
<dbReference type="Gene3D" id="3.30.560.10">
    <property type="entry name" value="Glucose Oxidase, domain 3"/>
    <property type="match status" value="1"/>
</dbReference>
<proteinExistence type="inferred from homology"/>
<keyword evidence="2" id="KW-0285">Flavoprotein</keyword>
<dbReference type="AlphaFoldDB" id="M7SN81"/>
<dbReference type="GO" id="GO:0016614">
    <property type="term" value="F:oxidoreductase activity, acting on CH-OH group of donors"/>
    <property type="evidence" value="ECO:0007669"/>
    <property type="project" value="InterPro"/>
</dbReference>
<dbReference type="Proteomes" id="UP000012174">
    <property type="component" value="Unassembled WGS sequence"/>
</dbReference>
<protein>
    <submittedName>
        <fullName evidence="5">Putative alcohol oxidase protein</fullName>
    </submittedName>
</protein>
<evidence type="ECO:0000256" key="2">
    <source>
        <dbReference type="PIRSR" id="PIRSR000137-2"/>
    </source>
</evidence>
<dbReference type="Pfam" id="PF05199">
    <property type="entry name" value="GMC_oxred_C"/>
    <property type="match status" value="1"/>
</dbReference>
<dbReference type="HOGENOM" id="CLU_002865_5_1_1"/>
<evidence type="ECO:0000259" key="3">
    <source>
        <dbReference type="Pfam" id="PF00732"/>
    </source>
</evidence>
<keyword evidence="2" id="KW-0274">FAD</keyword>
<feature type="domain" description="Glucose-methanol-choline oxidoreductase N-terminal" evidence="3">
    <location>
        <begin position="15"/>
        <end position="322"/>
    </location>
</feature>
<dbReference type="PANTHER" id="PTHR11552:SF78">
    <property type="entry name" value="GLUCOSE-METHANOL-CHOLINE OXIDOREDUCTASE N-TERMINAL DOMAIN-CONTAINING PROTEIN"/>
    <property type="match status" value="1"/>
</dbReference>
<dbReference type="PIRSF" id="PIRSF000137">
    <property type="entry name" value="Alcohol_oxidase"/>
    <property type="match status" value="1"/>
</dbReference>
<accession>M7SN81</accession>
<dbReference type="SUPFAM" id="SSF51905">
    <property type="entry name" value="FAD/NAD(P)-binding domain"/>
    <property type="match status" value="1"/>
</dbReference>
<evidence type="ECO:0000313" key="6">
    <source>
        <dbReference type="Proteomes" id="UP000012174"/>
    </source>
</evidence>
<dbReference type="GO" id="GO:0050660">
    <property type="term" value="F:flavin adenine dinucleotide binding"/>
    <property type="evidence" value="ECO:0007669"/>
    <property type="project" value="InterPro"/>
</dbReference>
<evidence type="ECO:0000256" key="1">
    <source>
        <dbReference type="ARBA" id="ARBA00010790"/>
    </source>
</evidence>
<dbReference type="OMA" id="NITTCWH"/>
<keyword evidence="6" id="KW-1185">Reference proteome</keyword>
<sequence length="606" mass="65562">MGLYAALPEEIQEVDVIIAGGGTAGCILASRLADADPGLSILLIEHGSNNEGNPLISHPLLWRAHLLPQTGTTIYYVSKSETQLAERVIPVASGGILGGGSSINIAIYTRPQGIDYDAWNVKGWSADDLRPYMNKTETYHGNGNKDHHGVNGPIQISSGTYRQVDAEGDFISAMAQVGYPQISDLQDLRSNNGVSHCLKYVSVDGKRQDVAHMYLHPRLQDGKHENLHVLVESQVTKVLFDKASKKAIGVEYRANPAIQKDAAQQGPREIKARKLVVLSCGTLGNPGIIERSGVGDPNVLAKAGVPVVADVPGVGHGYQDHQVISYHYKSSVSKEETSDIAFTDPPASIGKLLMSNDKILGWNGFDASSKIRPTEAEVDALGHDFRQAWDRDYKTVPEKPLSTVLMSNGLLGDPSTVPQGSYFSLGLYNAYPYSRGQVHITGPNPDDPLDFKTGFLADDHEIDLKTHIWAYKKQREVARRMKVFQGELKGHQPSFVTGSKAAVAEPVHDSADDMIKYSADDDAAIGEWVRKNITTCWHGLGTCKMAPRDQQNLGVVDESLNVYGVQGLKIVDLSIAPGNVSANTNNTAMTIGEKAADIISKELGLA</sequence>
<dbReference type="KEGG" id="ela:UCREL1_5121"/>